<dbReference type="GO" id="GO:0008233">
    <property type="term" value="F:peptidase activity"/>
    <property type="evidence" value="ECO:0007669"/>
    <property type="project" value="InterPro"/>
</dbReference>
<dbReference type="OrthoDB" id="9785431at2"/>
<organism evidence="2">
    <name type="scientific">Candidatus Enterococcus clewellii</name>
    <dbReference type="NCBI Taxonomy" id="1834193"/>
    <lineage>
        <taxon>Bacteria</taxon>
        <taxon>Bacillati</taxon>
        <taxon>Bacillota</taxon>
        <taxon>Bacilli</taxon>
        <taxon>Lactobacillales</taxon>
        <taxon>Enterococcaceae</taxon>
        <taxon>Enterococcus</taxon>
    </lineage>
</organism>
<dbReference type="RefSeq" id="WP_086347978.1">
    <property type="nucleotide sequence ID" value="NZ_CP147247.1"/>
</dbReference>
<protein>
    <recommendedName>
        <fullName evidence="5">PrsW family intramembrane metalloprotease</fullName>
    </recommendedName>
</protein>
<evidence type="ECO:0000313" key="2">
    <source>
        <dbReference type="EMBL" id="OTP19067.1"/>
    </source>
</evidence>
<evidence type="ECO:0000313" key="4">
    <source>
        <dbReference type="Proteomes" id="UP000195141"/>
    </source>
</evidence>
<keyword evidence="4" id="KW-1185">Reference proteome</keyword>
<feature type="transmembrane region" description="Helical" evidence="1">
    <location>
        <begin position="109"/>
        <end position="134"/>
    </location>
</feature>
<feature type="transmembrane region" description="Helical" evidence="1">
    <location>
        <begin position="68"/>
        <end position="89"/>
    </location>
</feature>
<keyword evidence="1" id="KW-0472">Membrane</keyword>
<evidence type="ECO:0000313" key="3">
    <source>
        <dbReference type="EMBL" id="WYJ89138.1"/>
    </source>
</evidence>
<reference evidence="3" key="3">
    <citation type="submission" date="2024-03" db="EMBL/GenBank/DDBJ databases">
        <title>The Genome Sequence of Enterococcus sp. DIV0242b.</title>
        <authorList>
            <consortium name="The Broad Institute Genomics Platform"/>
            <consortium name="The Broad Institute Microbial Omics Core"/>
            <consortium name="The Broad Institute Genomic Center for Infectious Diseases"/>
            <person name="Earl A."/>
            <person name="Manson A."/>
            <person name="Gilmore M."/>
            <person name="Schwartman J."/>
            <person name="Shea T."/>
            <person name="Abouelleil A."/>
            <person name="Cao P."/>
            <person name="Chapman S."/>
            <person name="Cusick C."/>
            <person name="Young S."/>
            <person name="Neafsey D."/>
            <person name="Nusbaum C."/>
            <person name="Birren B."/>
        </authorList>
    </citation>
    <scope>NUCLEOTIDE SEQUENCE</scope>
    <source>
        <strain evidence="3">9E7_DIV0242</strain>
    </source>
</reference>
<proteinExistence type="predicted"/>
<feature type="transmembrane region" description="Helical" evidence="1">
    <location>
        <begin position="41"/>
        <end position="61"/>
    </location>
</feature>
<name>A0A242KDD0_9ENTE</name>
<dbReference type="PANTHER" id="PTHR36844">
    <property type="entry name" value="PROTEASE PRSW"/>
    <property type="match status" value="1"/>
</dbReference>
<feature type="transmembrane region" description="Helical" evidence="1">
    <location>
        <begin position="237"/>
        <end position="257"/>
    </location>
</feature>
<reference evidence="2" key="1">
    <citation type="submission" date="2017-05" db="EMBL/GenBank/DDBJ databases">
        <title>The Genome Sequence of Enterococcus sp. 9E7_DIV0242.</title>
        <authorList>
            <consortium name="The Broad Institute Genomics Platform"/>
            <consortium name="The Broad Institute Genomic Center for Infectious Diseases"/>
            <person name="Earl A."/>
            <person name="Manson A."/>
            <person name="Schwartman J."/>
            <person name="Gilmore M."/>
            <person name="Abouelleil A."/>
            <person name="Cao P."/>
            <person name="Chapman S."/>
            <person name="Cusick C."/>
            <person name="Shea T."/>
            <person name="Young S."/>
            <person name="Neafsey D."/>
            <person name="Nusbaum C."/>
            <person name="Birren B."/>
        </authorList>
    </citation>
    <scope>NUCLEOTIDE SEQUENCE [LARGE SCALE GENOMIC DNA]</scope>
    <source>
        <strain evidence="2">9E7_DIV0242</strain>
    </source>
</reference>
<accession>A0A242KDD0</accession>
<keyword evidence="1" id="KW-0812">Transmembrane</keyword>
<feature type="transmembrane region" description="Helical" evidence="1">
    <location>
        <begin position="183"/>
        <end position="203"/>
    </location>
</feature>
<dbReference type="EMBL" id="CP147247">
    <property type="protein sequence ID" value="WYJ89138.1"/>
    <property type="molecule type" value="Genomic_DNA"/>
</dbReference>
<evidence type="ECO:0008006" key="5">
    <source>
        <dbReference type="Google" id="ProtNLM"/>
    </source>
</evidence>
<evidence type="ECO:0000256" key="1">
    <source>
        <dbReference type="SAM" id="Phobius"/>
    </source>
</evidence>
<dbReference type="EMBL" id="NGMM01000001">
    <property type="protein sequence ID" value="OTP19067.1"/>
    <property type="molecule type" value="Genomic_DNA"/>
</dbReference>
<reference evidence="3" key="2">
    <citation type="submission" date="2017-05" db="EMBL/GenBank/DDBJ databases">
        <authorList>
            <consortium name="The Broad Institute Genomics Platform"/>
            <consortium name="The Broad Institute Genomic Center for Infectious Diseases"/>
            <person name="Earl A."/>
            <person name="Manson A."/>
            <person name="Schwartman J."/>
            <person name="Gilmore M."/>
            <person name="Abouelleil A."/>
            <person name="Cao P."/>
            <person name="Chapman S."/>
            <person name="Cusick C."/>
            <person name="Shea T."/>
            <person name="Young S."/>
            <person name="Neafsey D."/>
            <person name="Nusbaum C."/>
            <person name="Birren B."/>
        </authorList>
    </citation>
    <scope>NUCLEOTIDE SEQUENCE</scope>
    <source>
        <strain evidence="3">9E7_DIV0242</strain>
    </source>
</reference>
<dbReference type="AlphaFoldDB" id="A0A242KDD0"/>
<gene>
    <name evidence="3" type="ORF">A5888_000857</name>
    <name evidence="2" type="ORF">A5888_000881</name>
</gene>
<dbReference type="Pfam" id="PF13367">
    <property type="entry name" value="PrsW-protease"/>
    <property type="match status" value="1"/>
</dbReference>
<dbReference type="Proteomes" id="UP000195141">
    <property type="component" value="Chromosome"/>
</dbReference>
<keyword evidence="1" id="KW-1133">Transmembrane helix</keyword>
<sequence length="267" mass="29546">MKRNSLLFFILLSIAIGVEYELSSLSGLELSTGKYLEFLSSLALLAVYIIPICSLLVIVAGRWKVPKYIISLSIVSGAYATGWLAGYGNDYLLEGIKRIFGNSKALEDWSAALTAPFVEETIKLCCALIILYLLNQRNIQSAFVVGVSVGLGFQIIEDISYIIEAALDSFQKIVPTTIDRISGSISSHWSLTCIFTVAIFCVLSKNQTIHKRTKGLWLVSPISMHFIWNSPINDLPVVSAVLSAVTIMIIIQMIQFIEADRKKVFLQ</sequence>
<feature type="transmembrane region" description="Helical" evidence="1">
    <location>
        <begin position="141"/>
        <end position="163"/>
    </location>
</feature>
<dbReference type="InterPro" id="IPR026898">
    <property type="entry name" value="PrsW"/>
</dbReference>
<dbReference type="PANTHER" id="PTHR36844:SF1">
    <property type="entry name" value="PROTEASE PRSW"/>
    <property type="match status" value="1"/>
</dbReference>